<feature type="transmembrane region" description="Helical" evidence="1">
    <location>
        <begin position="5"/>
        <end position="22"/>
    </location>
</feature>
<organism evidence="2 3">
    <name type="scientific">Floricoccus penangensis</name>
    <dbReference type="NCBI Taxonomy" id="1859475"/>
    <lineage>
        <taxon>Bacteria</taxon>
        <taxon>Bacillati</taxon>
        <taxon>Bacillota</taxon>
        <taxon>Bacilli</taxon>
        <taxon>Lactobacillales</taxon>
        <taxon>Streptococcaceae</taxon>
        <taxon>Floricoccus</taxon>
    </lineage>
</organism>
<feature type="transmembrane region" description="Helical" evidence="1">
    <location>
        <begin position="28"/>
        <end position="48"/>
    </location>
</feature>
<feature type="transmembrane region" description="Helical" evidence="1">
    <location>
        <begin position="60"/>
        <end position="78"/>
    </location>
</feature>
<dbReference type="RefSeq" id="WP_070788785.1">
    <property type="nucleotide sequence ID" value="NZ_MKIQ01000031.1"/>
</dbReference>
<name>A0A9Q5JF74_9LACT</name>
<dbReference type="AlphaFoldDB" id="A0A9Q5JF74"/>
<comment type="caution">
    <text evidence="2">The sequence shown here is derived from an EMBL/GenBank/DDBJ whole genome shotgun (WGS) entry which is preliminary data.</text>
</comment>
<evidence type="ECO:0000256" key="1">
    <source>
        <dbReference type="SAM" id="Phobius"/>
    </source>
</evidence>
<keyword evidence="1" id="KW-0812">Transmembrane</keyword>
<proteinExistence type="predicted"/>
<keyword evidence="1" id="KW-1133">Transmembrane helix</keyword>
<dbReference type="EMBL" id="MKIQ01000031">
    <property type="protein sequence ID" value="OFI45821.1"/>
    <property type="molecule type" value="Genomic_DNA"/>
</dbReference>
<reference evidence="3" key="1">
    <citation type="submission" date="2016-09" db="EMBL/GenBank/DDBJ databases">
        <title>Draft genome sequence of a novel species of the family Streptococcaceae isolated from flowers.</title>
        <authorList>
            <person name="Chuah L.-O."/>
            <person name="Yap K.-P."/>
            <person name="Thong K.L."/>
            <person name="Liong M.T."/>
            <person name="Ahmad R."/>
            <person name="Rusul G."/>
        </authorList>
    </citation>
    <scope>NUCLEOTIDE SEQUENCE [LARGE SCALE GENOMIC DNA]</scope>
    <source>
        <strain evidence="3">HibF3</strain>
    </source>
</reference>
<gene>
    <name evidence="2" type="ORF">BG262_07420</name>
</gene>
<evidence type="ECO:0000313" key="2">
    <source>
        <dbReference type="EMBL" id="OFI45821.1"/>
    </source>
</evidence>
<keyword evidence="1" id="KW-0472">Membrane</keyword>
<accession>A0A9Q5JF74</accession>
<evidence type="ECO:0000313" key="3">
    <source>
        <dbReference type="Proteomes" id="UP000177273"/>
    </source>
</evidence>
<keyword evidence="3" id="KW-1185">Reference proteome</keyword>
<protein>
    <submittedName>
        <fullName evidence="2">Uncharacterized protein</fullName>
    </submittedName>
</protein>
<dbReference type="OrthoDB" id="2193090at2"/>
<sequence>MEKPLPKIIIAALIVIFIANYSDTLTVIIFLISVLLFIYGLVMLFIYLYQKRQNVRLPSIILIISFALFVVSLSSGVIHSSEDSPYIQQIIKGKNKKTEEENKTYKSDGYEKVPNTFLMKKEDVEKELTDLGLKVRFFDANLQNEADKKRILIPEDTCNKAETDNTRYFSEKDTPDGESGYYAKKGATIIIGYATKDYDGR</sequence>
<dbReference type="Proteomes" id="UP000177273">
    <property type="component" value="Unassembled WGS sequence"/>
</dbReference>